<evidence type="ECO:0000313" key="3">
    <source>
        <dbReference type="EMBL" id="MCQ3829221.1"/>
    </source>
</evidence>
<dbReference type="SUPFAM" id="SSF49879">
    <property type="entry name" value="SMAD/FHA domain"/>
    <property type="match status" value="1"/>
</dbReference>
<sequence>MVNQRASLNVMDLLLSVVADPEGANMLKHTKLFTREGGSFGRADSNDWVLPDPQRVVSSRHGEIQFADNRYFLVDQSTNGTYHNQSADPLGKGKRIPLADGDVISLGDYQLKVSVRQPKADSNLPKGLGDADFLDNADRTTFSPAAAAKMQSNKEAEELDSWLEPGASAQNNQSGEWGYLAGGGTDAPASGLAGDGFDSLLGQSTPTDPLQVLNRSNSGAPDGLVSGISNSGFDPLSDFAAAPSPAPASQWGDDDAWWKDGSEQDHAPAHNHAMQFRAQQQPVEAPQPPLSQERQPPQPVPQPVSESTPQPPIPPAQTPVDNPFAESFSEVAGDQVSGAPGFGGLDAAPVPDAPAEPQHAPPTYPGLEVAGATPVPPTHGFAQASQQFSQPAVAPATPPAGETLAPPAPQVQSTPSTTASSMAQQLGLQLQGEQLAQLDTQAAAIVEESVARLIDLLRARTSIKNELRVQRTMIQTEANNPLKFSATAKDALGAMFAGTGAFMTPVEAVRDSFDDLSDHQVAVLSGMRAGYEAMLKYFSPENIERRGGKQSGVFSSKSARNWENYVDAYRQLVGDPENCYRRLFGEEFATTYESQLSELKNARNLNK</sequence>
<name>A0ABT1NZH1_9GAMM</name>
<protein>
    <submittedName>
        <fullName evidence="3">Type VI secretion system-associated FHA domain protein TagH</fullName>
    </submittedName>
</protein>
<feature type="compositionally biased region" description="Low complexity" evidence="1">
    <location>
        <begin position="381"/>
        <end position="395"/>
    </location>
</feature>
<organism evidence="3 4">
    <name type="scientific">Microbulbifer elongatus</name>
    <dbReference type="NCBI Taxonomy" id="86173"/>
    <lineage>
        <taxon>Bacteria</taxon>
        <taxon>Pseudomonadati</taxon>
        <taxon>Pseudomonadota</taxon>
        <taxon>Gammaproteobacteria</taxon>
        <taxon>Cellvibrionales</taxon>
        <taxon>Microbulbiferaceae</taxon>
        <taxon>Microbulbifer</taxon>
    </lineage>
</organism>
<dbReference type="InterPro" id="IPR000253">
    <property type="entry name" value="FHA_dom"/>
</dbReference>
<reference evidence="3" key="1">
    <citation type="thesis" date="2020" institute="Technische Universitat Dresden" country="Dresden, Germany">
        <title>The Agarolytic System of Microbulbifer elongatus PORT2, Isolated from Batu Karas, Pangandaran West Java Indonesia.</title>
        <authorList>
            <person name="Anggraeni S.R."/>
        </authorList>
    </citation>
    <scope>NUCLEOTIDE SEQUENCE</scope>
    <source>
        <strain evidence="3">PORT2</strain>
    </source>
</reference>
<dbReference type="RefSeq" id="WP_255874111.1">
    <property type="nucleotide sequence ID" value="NZ_JACASI010000018.1"/>
</dbReference>
<dbReference type="InterPro" id="IPR008984">
    <property type="entry name" value="SMAD_FHA_dom_sf"/>
</dbReference>
<evidence type="ECO:0000256" key="1">
    <source>
        <dbReference type="SAM" id="MobiDB-lite"/>
    </source>
</evidence>
<dbReference type="Proteomes" id="UP001205566">
    <property type="component" value="Unassembled WGS sequence"/>
</dbReference>
<feature type="compositionally biased region" description="Polar residues" evidence="1">
    <location>
        <begin position="201"/>
        <end position="219"/>
    </location>
</feature>
<dbReference type="PROSITE" id="PS50006">
    <property type="entry name" value="FHA_DOMAIN"/>
    <property type="match status" value="1"/>
</dbReference>
<dbReference type="Pfam" id="PF00498">
    <property type="entry name" value="FHA"/>
    <property type="match status" value="1"/>
</dbReference>
<feature type="compositionally biased region" description="Polar residues" evidence="1">
    <location>
        <begin position="410"/>
        <end position="422"/>
    </location>
</feature>
<accession>A0ABT1NZH1</accession>
<dbReference type="InterPro" id="IPR017735">
    <property type="entry name" value="T6SS_FHA"/>
</dbReference>
<feature type="compositionally biased region" description="Pro residues" evidence="1">
    <location>
        <begin position="351"/>
        <end position="364"/>
    </location>
</feature>
<feature type="compositionally biased region" description="Basic and acidic residues" evidence="1">
    <location>
        <begin position="256"/>
        <end position="268"/>
    </location>
</feature>
<dbReference type="NCBIfam" id="TIGR03354">
    <property type="entry name" value="VI_FHA"/>
    <property type="match status" value="1"/>
</dbReference>
<feature type="compositionally biased region" description="Low complexity" evidence="1">
    <location>
        <begin position="240"/>
        <end position="249"/>
    </location>
</feature>
<keyword evidence="4" id="KW-1185">Reference proteome</keyword>
<comment type="caution">
    <text evidence="3">The sequence shown here is derived from an EMBL/GenBank/DDBJ whole genome shotgun (WGS) entry which is preliminary data.</text>
</comment>
<gene>
    <name evidence="3" type="primary">tagH</name>
    <name evidence="3" type="ORF">HXX02_07170</name>
</gene>
<proteinExistence type="predicted"/>
<feature type="domain" description="FHA" evidence="2">
    <location>
        <begin position="38"/>
        <end position="84"/>
    </location>
</feature>
<dbReference type="Pfam" id="PF20232">
    <property type="entry name" value="T6SS_FHA_C"/>
    <property type="match status" value="1"/>
</dbReference>
<dbReference type="Gene3D" id="2.60.200.20">
    <property type="match status" value="1"/>
</dbReference>
<evidence type="ECO:0000313" key="4">
    <source>
        <dbReference type="Proteomes" id="UP001205566"/>
    </source>
</evidence>
<feature type="region of interest" description="Disordered" evidence="1">
    <location>
        <begin position="190"/>
        <end position="422"/>
    </location>
</feature>
<dbReference type="InterPro" id="IPR046883">
    <property type="entry name" value="T6SS_FHA_C"/>
</dbReference>
<dbReference type="CDD" id="cd00060">
    <property type="entry name" value="FHA"/>
    <property type="match status" value="1"/>
</dbReference>
<dbReference type="EMBL" id="JACASI010000018">
    <property type="protein sequence ID" value="MCQ3829221.1"/>
    <property type="molecule type" value="Genomic_DNA"/>
</dbReference>
<evidence type="ECO:0000259" key="2">
    <source>
        <dbReference type="PROSITE" id="PS50006"/>
    </source>
</evidence>